<dbReference type="InterPro" id="IPR012318">
    <property type="entry name" value="HTH_CRP"/>
</dbReference>
<keyword evidence="8" id="KW-0843">Virulence</keyword>
<dbReference type="InterPro" id="IPR036390">
    <property type="entry name" value="WH_DNA-bd_sf"/>
</dbReference>
<keyword evidence="11" id="KW-0804">Transcription</keyword>
<evidence type="ECO:0000256" key="1">
    <source>
        <dbReference type="ARBA" id="ARBA00004496"/>
    </source>
</evidence>
<dbReference type="GO" id="GO:0003824">
    <property type="term" value="F:catalytic activity"/>
    <property type="evidence" value="ECO:0007669"/>
    <property type="project" value="UniProtKB-KW"/>
</dbReference>
<dbReference type="GO" id="GO:0003677">
    <property type="term" value="F:DNA binding"/>
    <property type="evidence" value="ECO:0007669"/>
    <property type="project" value="UniProtKB-KW"/>
</dbReference>
<evidence type="ECO:0000256" key="2">
    <source>
        <dbReference type="ARBA" id="ARBA00011738"/>
    </source>
</evidence>
<accession>A0A5D8Z7F7</accession>
<sequence length="232" mass="25594">MSNVVSLHPHGPALPGPPDVVGIDPVWAGARLPVRRVRRKHMLYRAGQPATCVFVVRVGTFKTVLLSAQGEERVTGFQVKGDALGLEALDIRHHVCDAMALDVGEVIEIPKSALREHRGELVEVVADLMAQTFRREWEWKMALSLLDAEQRVVHFLLDFAHRQAALGLGGDRILLRMTRADLGSFLDLSLESVTRALSRLDSAGLIRVACRDVELLDEPALGRVLAVASRRH</sequence>
<comment type="subunit">
    <text evidence="2">Homodimer.</text>
</comment>
<evidence type="ECO:0000256" key="4">
    <source>
        <dbReference type="ARBA" id="ARBA00022491"/>
    </source>
</evidence>
<evidence type="ECO:0000313" key="15">
    <source>
        <dbReference type="Proteomes" id="UP000323164"/>
    </source>
</evidence>
<dbReference type="InterPro" id="IPR018490">
    <property type="entry name" value="cNMP-bd_dom_sf"/>
</dbReference>
<feature type="domain" description="HTH crp-type" evidence="13">
    <location>
        <begin position="146"/>
        <end position="219"/>
    </location>
</feature>
<comment type="caution">
    <text evidence="14">The sequence shown here is derived from an EMBL/GenBank/DDBJ whole genome shotgun (WGS) entry which is preliminary data.</text>
</comment>
<keyword evidence="6" id="KW-0973">c-di-GMP</keyword>
<dbReference type="SMART" id="SM00419">
    <property type="entry name" value="HTH_CRP"/>
    <property type="match status" value="1"/>
</dbReference>
<dbReference type="OrthoDB" id="7643467at2"/>
<evidence type="ECO:0000256" key="8">
    <source>
        <dbReference type="ARBA" id="ARBA00023026"/>
    </source>
</evidence>
<keyword evidence="4" id="KW-0678">Repressor</keyword>
<keyword evidence="5" id="KW-0021">Allosteric enzyme</keyword>
<dbReference type="Gene3D" id="1.10.10.10">
    <property type="entry name" value="Winged helix-like DNA-binding domain superfamily/Winged helix DNA-binding domain"/>
    <property type="match status" value="1"/>
</dbReference>
<dbReference type="RefSeq" id="WP_149352646.1">
    <property type="nucleotide sequence ID" value="NZ_VTRV01000057.1"/>
</dbReference>
<evidence type="ECO:0000313" key="14">
    <source>
        <dbReference type="EMBL" id="TZF90013.1"/>
    </source>
</evidence>
<dbReference type="SUPFAM" id="SSF46785">
    <property type="entry name" value="Winged helix' DNA-binding domain"/>
    <property type="match status" value="1"/>
</dbReference>
<dbReference type="GO" id="GO:0005737">
    <property type="term" value="C:cytoplasm"/>
    <property type="evidence" value="ECO:0007669"/>
    <property type="project" value="UniProtKB-SubCell"/>
</dbReference>
<keyword evidence="9" id="KW-0238">DNA-binding</keyword>
<evidence type="ECO:0000259" key="13">
    <source>
        <dbReference type="PROSITE" id="PS51063"/>
    </source>
</evidence>
<reference evidence="14 15" key="1">
    <citation type="submission" date="2019-08" db="EMBL/GenBank/DDBJ databases">
        <title>Draft genome sequence of Lysobacter sp. UKS-15.</title>
        <authorList>
            <person name="Im W.-T."/>
        </authorList>
    </citation>
    <scope>NUCLEOTIDE SEQUENCE [LARGE SCALE GENOMIC DNA]</scope>
    <source>
        <strain evidence="14 15">UKS-15</strain>
    </source>
</reference>
<evidence type="ECO:0000256" key="9">
    <source>
        <dbReference type="ARBA" id="ARBA00023125"/>
    </source>
</evidence>
<dbReference type="CDD" id="cd00038">
    <property type="entry name" value="CAP_ED"/>
    <property type="match status" value="1"/>
</dbReference>
<protein>
    <recommendedName>
        <fullName evidence="3">CRP-like protein Clp</fullName>
    </recommendedName>
    <alternativeName>
        <fullName evidence="12">Catabolite activation-like protein</fullName>
    </alternativeName>
</protein>
<dbReference type="Gene3D" id="2.60.120.10">
    <property type="entry name" value="Jelly Rolls"/>
    <property type="match status" value="1"/>
</dbReference>
<dbReference type="Pfam" id="PF00027">
    <property type="entry name" value="cNMP_binding"/>
    <property type="match status" value="1"/>
</dbReference>
<keyword evidence="15" id="KW-1185">Reference proteome</keyword>
<dbReference type="Pfam" id="PF13545">
    <property type="entry name" value="HTH_Crp_2"/>
    <property type="match status" value="1"/>
</dbReference>
<keyword evidence="7" id="KW-0805">Transcription regulation</keyword>
<dbReference type="EMBL" id="VTRV01000057">
    <property type="protein sequence ID" value="TZF90013.1"/>
    <property type="molecule type" value="Genomic_DNA"/>
</dbReference>
<dbReference type="Proteomes" id="UP000323164">
    <property type="component" value="Unassembled WGS sequence"/>
</dbReference>
<dbReference type="PROSITE" id="PS51063">
    <property type="entry name" value="HTH_CRP_2"/>
    <property type="match status" value="1"/>
</dbReference>
<gene>
    <name evidence="14" type="ORF">FW784_07030</name>
</gene>
<dbReference type="InterPro" id="IPR014710">
    <property type="entry name" value="RmlC-like_jellyroll"/>
</dbReference>
<evidence type="ECO:0000256" key="3">
    <source>
        <dbReference type="ARBA" id="ARBA00020769"/>
    </source>
</evidence>
<dbReference type="GO" id="GO:0006355">
    <property type="term" value="P:regulation of DNA-templated transcription"/>
    <property type="evidence" value="ECO:0007669"/>
    <property type="project" value="InterPro"/>
</dbReference>
<dbReference type="InterPro" id="IPR000595">
    <property type="entry name" value="cNMP-bd_dom"/>
</dbReference>
<evidence type="ECO:0000256" key="11">
    <source>
        <dbReference type="ARBA" id="ARBA00023163"/>
    </source>
</evidence>
<comment type="subcellular location">
    <subcellularLocation>
        <location evidence="1">Cytoplasm</location>
    </subcellularLocation>
</comment>
<evidence type="ECO:0000256" key="7">
    <source>
        <dbReference type="ARBA" id="ARBA00023015"/>
    </source>
</evidence>
<dbReference type="PRINTS" id="PR00034">
    <property type="entry name" value="HTHCRP"/>
</dbReference>
<dbReference type="SUPFAM" id="SSF51206">
    <property type="entry name" value="cAMP-binding domain-like"/>
    <property type="match status" value="1"/>
</dbReference>
<evidence type="ECO:0000256" key="5">
    <source>
        <dbReference type="ARBA" id="ARBA00022533"/>
    </source>
</evidence>
<dbReference type="InterPro" id="IPR036388">
    <property type="entry name" value="WH-like_DNA-bd_sf"/>
</dbReference>
<name>A0A5D8Z7F7_9GAMM</name>
<organism evidence="14 15">
    <name type="scientific">Cognatilysobacter lacus</name>
    <dbReference type="NCBI Taxonomy" id="1643323"/>
    <lineage>
        <taxon>Bacteria</taxon>
        <taxon>Pseudomonadati</taxon>
        <taxon>Pseudomonadota</taxon>
        <taxon>Gammaproteobacteria</taxon>
        <taxon>Lysobacterales</taxon>
        <taxon>Lysobacteraceae</taxon>
        <taxon>Cognatilysobacter</taxon>
    </lineage>
</organism>
<evidence type="ECO:0000256" key="12">
    <source>
        <dbReference type="ARBA" id="ARBA00031697"/>
    </source>
</evidence>
<dbReference type="AlphaFoldDB" id="A0A5D8Z7F7"/>
<evidence type="ECO:0000256" key="10">
    <source>
        <dbReference type="ARBA" id="ARBA00023159"/>
    </source>
</evidence>
<proteinExistence type="predicted"/>
<keyword evidence="10" id="KW-0010">Activator</keyword>
<evidence type="ECO:0000256" key="6">
    <source>
        <dbReference type="ARBA" id="ARBA00022636"/>
    </source>
</evidence>